<evidence type="ECO:0000313" key="3">
    <source>
        <dbReference type="Proteomes" id="UP001085076"/>
    </source>
</evidence>
<dbReference type="GO" id="GO:0010150">
    <property type="term" value="P:leaf senescence"/>
    <property type="evidence" value="ECO:0007669"/>
    <property type="project" value="UniProtKB-ARBA"/>
</dbReference>
<dbReference type="AlphaFoldDB" id="A0A9D5CEP4"/>
<gene>
    <name evidence="2" type="ORF">J5N97_019409</name>
</gene>
<reference evidence="2" key="2">
    <citation type="journal article" date="2022" name="Hortic Res">
        <title>The genome of Dioscorea zingiberensis sheds light on the biosynthesis, origin and evolution of the medicinally important diosgenin saponins.</title>
        <authorList>
            <person name="Li Y."/>
            <person name="Tan C."/>
            <person name="Li Z."/>
            <person name="Guo J."/>
            <person name="Li S."/>
            <person name="Chen X."/>
            <person name="Wang C."/>
            <person name="Dai X."/>
            <person name="Yang H."/>
            <person name="Song W."/>
            <person name="Hou L."/>
            <person name="Xu J."/>
            <person name="Tong Z."/>
            <person name="Xu A."/>
            <person name="Yuan X."/>
            <person name="Wang W."/>
            <person name="Yang Q."/>
            <person name="Chen L."/>
            <person name="Sun Z."/>
            <person name="Wang K."/>
            <person name="Pan B."/>
            <person name="Chen J."/>
            <person name="Bao Y."/>
            <person name="Liu F."/>
            <person name="Qi X."/>
            <person name="Gang D.R."/>
            <person name="Wen J."/>
            <person name="Li J."/>
        </authorList>
    </citation>
    <scope>NUCLEOTIDE SEQUENCE</scope>
    <source>
        <strain evidence="2">Dzin_1.0</strain>
    </source>
</reference>
<dbReference type="InterPro" id="IPR007608">
    <property type="entry name" value="Senescence_reg_S40"/>
</dbReference>
<dbReference type="OrthoDB" id="672058at2759"/>
<dbReference type="PANTHER" id="PTHR33083:SF49">
    <property type="entry name" value="SENESCENCE REGULATOR"/>
    <property type="match status" value="1"/>
</dbReference>
<accession>A0A9D5CEP4</accession>
<proteinExistence type="inferred from homology"/>
<dbReference type="Proteomes" id="UP001085076">
    <property type="component" value="Miscellaneous, Linkage group lg05"/>
</dbReference>
<comment type="similarity">
    <text evidence="1">Belongs to the senescence regulator S40 family.</text>
</comment>
<comment type="caution">
    <text evidence="2">The sequence shown here is derived from an EMBL/GenBank/DDBJ whole genome shotgun (WGS) entry which is preliminary data.</text>
</comment>
<evidence type="ECO:0000256" key="1">
    <source>
        <dbReference type="ARBA" id="ARBA00034773"/>
    </source>
</evidence>
<sequence>MWPEISDCRGAVAQLVSDKKTKQENRTGAIDIPEKWRRPLHEWNNNIDHDDDELIIDQDTEMIPPHIYAARRRAAEKMASSVCSGQGRTLKGRDLRSNLKSIKVMVEELQECEVLWPHDNKCESSTIFALDAIISYTKPSSGTDQKTRNKKESSRPMEIIQQGGCSWPHVVYHHDQLGNKDNDDDDDDDERLPPHVLVARRFTDRMAYSVCTGNGRTLKGRDLRHVRNSVLKMTGFLER</sequence>
<keyword evidence="3" id="KW-1185">Reference proteome</keyword>
<reference evidence="2" key="1">
    <citation type="submission" date="2021-03" db="EMBL/GenBank/DDBJ databases">
        <authorList>
            <person name="Li Z."/>
            <person name="Yang C."/>
        </authorList>
    </citation>
    <scope>NUCLEOTIDE SEQUENCE</scope>
    <source>
        <strain evidence="2">Dzin_1.0</strain>
        <tissue evidence="2">Leaf</tissue>
    </source>
</reference>
<name>A0A9D5CEP4_9LILI</name>
<dbReference type="PANTHER" id="PTHR33083">
    <property type="entry name" value="EXPRESSED PROTEIN"/>
    <property type="match status" value="1"/>
</dbReference>
<organism evidence="2 3">
    <name type="scientific">Dioscorea zingiberensis</name>
    <dbReference type="NCBI Taxonomy" id="325984"/>
    <lineage>
        <taxon>Eukaryota</taxon>
        <taxon>Viridiplantae</taxon>
        <taxon>Streptophyta</taxon>
        <taxon>Embryophyta</taxon>
        <taxon>Tracheophyta</taxon>
        <taxon>Spermatophyta</taxon>
        <taxon>Magnoliopsida</taxon>
        <taxon>Liliopsida</taxon>
        <taxon>Dioscoreales</taxon>
        <taxon>Dioscoreaceae</taxon>
        <taxon>Dioscorea</taxon>
    </lineage>
</organism>
<dbReference type="EMBL" id="JAGGNH010000005">
    <property type="protein sequence ID" value="KAJ0971450.1"/>
    <property type="molecule type" value="Genomic_DNA"/>
</dbReference>
<protein>
    <submittedName>
        <fullName evidence="2">Uncharacterized protein</fullName>
    </submittedName>
</protein>
<dbReference type="Pfam" id="PF04520">
    <property type="entry name" value="Senescence_reg"/>
    <property type="match status" value="2"/>
</dbReference>
<evidence type="ECO:0000313" key="2">
    <source>
        <dbReference type="EMBL" id="KAJ0971450.1"/>
    </source>
</evidence>